<dbReference type="FunFam" id="2.30.30.40:FF:000100">
    <property type="entry name" value="SH3 domain-containing YSC84-like protein 1"/>
    <property type="match status" value="1"/>
</dbReference>
<dbReference type="GO" id="GO:1990528">
    <property type="term" value="C:Rvs161p-Rvs167p complex"/>
    <property type="evidence" value="ECO:0007669"/>
    <property type="project" value="TreeGrafter"/>
</dbReference>
<dbReference type="InterPro" id="IPR046982">
    <property type="entry name" value="BIN3/RVS161-like"/>
</dbReference>
<dbReference type="Gene3D" id="2.30.30.40">
    <property type="entry name" value="SH3 Domains"/>
    <property type="match status" value="1"/>
</dbReference>
<feature type="region of interest" description="Disordered" evidence="3">
    <location>
        <begin position="274"/>
        <end position="347"/>
    </location>
</feature>
<feature type="compositionally biased region" description="Polar residues" evidence="3">
    <location>
        <begin position="300"/>
        <end position="313"/>
    </location>
</feature>
<protein>
    <submittedName>
        <fullName evidence="6">15735_t:CDS:1</fullName>
    </submittedName>
</protein>
<keyword evidence="7" id="KW-1185">Reference proteome</keyword>
<evidence type="ECO:0000259" key="4">
    <source>
        <dbReference type="PROSITE" id="PS50002"/>
    </source>
</evidence>
<dbReference type="SUPFAM" id="SSF50044">
    <property type="entry name" value="SH3-domain"/>
    <property type="match status" value="1"/>
</dbReference>
<dbReference type="GO" id="GO:0006897">
    <property type="term" value="P:endocytosis"/>
    <property type="evidence" value="ECO:0007669"/>
    <property type="project" value="InterPro"/>
</dbReference>
<proteinExistence type="predicted"/>
<dbReference type="InterPro" id="IPR001452">
    <property type="entry name" value="SH3_domain"/>
</dbReference>
<feature type="non-terminal residue" evidence="6">
    <location>
        <position position="424"/>
    </location>
</feature>
<feature type="domain" description="SH3" evidence="4">
    <location>
        <begin position="366"/>
        <end position="424"/>
    </location>
</feature>
<accession>A0A9N9HXX8</accession>
<dbReference type="EMBL" id="CAJVPP010010684">
    <property type="protein sequence ID" value="CAG8711352.1"/>
    <property type="molecule type" value="Genomic_DNA"/>
</dbReference>
<dbReference type="PROSITE" id="PS50002">
    <property type="entry name" value="SH3"/>
    <property type="match status" value="1"/>
</dbReference>
<dbReference type="InterPro" id="IPR004148">
    <property type="entry name" value="BAR_dom"/>
</dbReference>
<dbReference type="SMART" id="SM00326">
    <property type="entry name" value="SH3"/>
    <property type="match status" value="1"/>
</dbReference>
<feature type="domain" description="BAR" evidence="5">
    <location>
        <begin position="14"/>
        <end position="265"/>
    </location>
</feature>
<evidence type="ECO:0000259" key="5">
    <source>
        <dbReference type="PROSITE" id="PS51021"/>
    </source>
</evidence>
<dbReference type="GO" id="GO:0043332">
    <property type="term" value="C:mating projection tip"/>
    <property type="evidence" value="ECO:0007669"/>
    <property type="project" value="TreeGrafter"/>
</dbReference>
<organism evidence="6 7">
    <name type="scientific">Funneliformis mosseae</name>
    <name type="common">Endomycorrhizal fungus</name>
    <name type="synonym">Glomus mosseae</name>
    <dbReference type="NCBI Taxonomy" id="27381"/>
    <lineage>
        <taxon>Eukaryota</taxon>
        <taxon>Fungi</taxon>
        <taxon>Fungi incertae sedis</taxon>
        <taxon>Mucoromycota</taxon>
        <taxon>Glomeromycotina</taxon>
        <taxon>Glomeromycetes</taxon>
        <taxon>Glomerales</taxon>
        <taxon>Glomeraceae</taxon>
        <taxon>Funneliformis</taxon>
    </lineage>
</organism>
<dbReference type="SUPFAM" id="SSF103657">
    <property type="entry name" value="BAR/IMD domain-like"/>
    <property type="match status" value="1"/>
</dbReference>
<dbReference type="Pfam" id="PF00018">
    <property type="entry name" value="SH3_1"/>
    <property type="match status" value="1"/>
</dbReference>
<dbReference type="PROSITE" id="PS51021">
    <property type="entry name" value="BAR"/>
    <property type="match status" value="1"/>
</dbReference>
<dbReference type="Gene3D" id="1.20.1270.60">
    <property type="entry name" value="Arfaptin homology (AH) domain/BAR domain"/>
    <property type="match status" value="1"/>
</dbReference>
<dbReference type="AlphaFoldDB" id="A0A9N9HXX8"/>
<sequence length="424" mass="48876">MRTSRALGRLPQNFRSITGLGTSTQDTDYDDILNRFVELHNKTEQMYKDAVKFRDGISFMLNHQANFSDIMVELYNPIVGKNEAESTTRRVATPVQSMNSVKEFQMTMVELRDIILPELDRVDNMVVLPSKEFIDIIKMIKKIITKREHKKVDFDRYTVSVKKLQDKKDKSLSEAKSLVKAEESLTKATGEYEHYNELLKKELPVFFEYRAQFIELIITNFYHLQLKIYGILYEKMDLLINKTGYFDVRSDIVEHYDERKVEVNQQIDQFILLQRGDKKGSKKENSSLHHDKSDEPTGTGHPSKSSTYKSNNNDSDDYAEPPPSYSSISTHPVNVPAGPSSAARSPSNSKLYPIYKAPPPFPPHGSKPQYVRALYDYDAQAENDLSFRKDDKIEVIMRTANENDWWKGKLNNVIGDFPGNYVQD</sequence>
<dbReference type="GO" id="GO:0051666">
    <property type="term" value="P:actin cortical patch localization"/>
    <property type="evidence" value="ECO:0007669"/>
    <property type="project" value="InterPro"/>
</dbReference>
<dbReference type="GO" id="GO:0097320">
    <property type="term" value="P:plasma membrane tubulation"/>
    <property type="evidence" value="ECO:0007669"/>
    <property type="project" value="TreeGrafter"/>
</dbReference>
<evidence type="ECO:0000256" key="1">
    <source>
        <dbReference type="ARBA" id="ARBA00022443"/>
    </source>
</evidence>
<dbReference type="SMART" id="SM00721">
    <property type="entry name" value="BAR"/>
    <property type="match status" value="1"/>
</dbReference>
<dbReference type="Pfam" id="PF03114">
    <property type="entry name" value="BAR"/>
    <property type="match status" value="1"/>
</dbReference>
<dbReference type="GO" id="GO:0008289">
    <property type="term" value="F:lipid binding"/>
    <property type="evidence" value="ECO:0007669"/>
    <property type="project" value="TreeGrafter"/>
</dbReference>
<dbReference type="PANTHER" id="PTHR47174">
    <property type="entry name" value="BRIDGING INTEGRATOR 3"/>
    <property type="match status" value="1"/>
</dbReference>
<keyword evidence="1 2" id="KW-0728">SH3 domain</keyword>
<dbReference type="GO" id="GO:0031097">
    <property type="term" value="C:medial cortex"/>
    <property type="evidence" value="ECO:0007669"/>
    <property type="project" value="TreeGrafter"/>
</dbReference>
<evidence type="ECO:0000313" key="6">
    <source>
        <dbReference type="EMBL" id="CAG8711352.1"/>
    </source>
</evidence>
<dbReference type="GO" id="GO:0030479">
    <property type="term" value="C:actin cortical patch"/>
    <property type="evidence" value="ECO:0007669"/>
    <property type="project" value="TreeGrafter"/>
</dbReference>
<dbReference type="InterPro" id="IPR027267">
    <property type="entry name" value="AH/BAR_dom_sf"/>
</dbReference>
<feature type="compositionally biased region" description="Basic and acidic residues" evidence="3">
    <location>
        <begin position="275"/>
        <end position="295"/>
    </location>
</feature>
<dbReference type="InterPro" id="IPR036028">
    <property type="entry name" value="SH3-like_dom_sf"/>
</dbReference>
<evidence type="ECO:0000256" key="2">
    <source>
        <dbReference type="PROSITE-ProRule" id="PRU00192"/>
    </source>
</evidence>
<evidence type="ECO:0000256" key="3">
    <source>
        <dbReference type="SAM" id="MobiDB-lite"/>
    </source>
</evidence>
<feature type="compositionally biased region" description="Low complexity" evidence="3">
    <location>
        <begin position="336"/>
        <end position="347"/>
    </location>
</feature>
<dbReference type="PANTHER" id="PTHR47174:SF1">
    <property type="entry name" value="REDUCED VIABILITY UPON STARVATION PROTEIN 167"/>
    <property type="match status" value="1"/>
</dbReference>
<evidence type="ECO:0000313" key="7">
    <source>
        <dbReference type="Proteomes" id="UP000789375"/>
    </source>
</evidence>
<dbReference type="PRINTS" id="PR00452">
    <property type="entry name" value="SH3DOMAIN"/>
</dbReference>
<reference evidence="6" key="1">
    <citation type="submission" date="2021-06" db="EMBL/GenBank/DDBJ databases">
        <authorList>
            <person name="Kallberg Y."/>
            <person name="Tangrot J."/>
            <person name="Rosling A."/>
        </authorList>
    </citation>
    <scope>NUCLEOTIDE SEQUENCE</scope>
    <source>
        <strain evidence="6">87-6 pot B 2015</strain>
    </source>
</reference>
<gene>
    <name evidence="6" type="ORF">FMOSSE_LOCUS14344</name>
</gene>
<comment type="caution">
    <text evidence="6">The sequence shown here is derived from an EMBL/GenBank/DDBJ whole genome shotgun (WGS) entry which is preliminary data.</text>
</comment>
<name>A0A9N9HXX8_FUNMO</name>
<dbReference type="Proteomes" id="UP000789375">
    <property type="component" value="Unassembled WGS sequence"/>
</dbReference>